<reference evidence="1 2" key="1">
    <citation type="submission" date="2018-08" db="EMBL/GenBank/DDBJ databases">
        <title>Meiothermus roseus NBRC 110900 genome sequencing project.</title>
        <authorList>
            <person name="Da Costa M.S."/>
            <person name="Albuquerque L."/>
            <person name="Raposo P."/>
            <person name="Froufe H.J.C."/>
            <person name="Barroso C.S."/>
            <person name="Egas C."/>
        </authorList>
    </citation>
    <scope>NUCLEOTIDE SEQUENCE [LARGE SCALE GENOMIC DNA]</scope>
    <source>
        <strain evidence="1 2">NBRC 110900</strain>
    </source>
</reference>
<dbReference type="Proteomes" id="UP000265341">
    <property type="component" value="Unassembled WGS sequence"/>
</dbReference>
<evidence type="ECO:0008006" key="3">
    <source>
        <dbReference type="Google" id="ProtNLM"/>
    </source>
</evidence>
<protein>
    <recommendedName>
        <fullName evidence="3">Segregation and condensation protein A</fullName>
    </recommendedName>
</protein>
<organism evidence="1 2">
    <name type="scientific">Calidithermus roseus</name>
    <dbReference type="NCBI Taxonomy" id="1644118"/>
    <lineage>
        <taxon>Bacteria</taxon>
        <taxon>Thermotogati</taxon>
        <taxon>Deinococcota</taxon>
        <taxon>Deinococci</taxon>
        <taxon>Thermales</taxon>
        <taxon>Thermaceae</taxon>
        <taxon>Calidithermus</taxon>
    </lineage>
</organism>
<dbReference type="OrthoDB" id="32572at2"/>
<name>A0A399ELN9_9DEIN</name>
<gene>
    <name evidence="1" type="ORF">Mrose_02572</name>
</gene>
<proteinExistence type="predicted"/>
<dbReference type="AlphaFoldDB" id="A0A399ELN9"/>
<dbReference type="RefSeq" id="WP_119278900.1">
    <property type="nucleotide sequence ID" value="NZ_QWLA01000055.1"/>
</dbReference>
<comment type="caution">
    <text evidence="1">The sequence shown here is derived from an EMBL/GenBank/DDBJ whole genome shotgun (WGS) entry which is preliminary data.</text>
</comment>
<evidence type="ECO:0000313" key="1">
    <source>
        <dbReference type="EMBL" id="RIH84556.1"/>
    </source>
</evidence>
<dbReference type="EMBL" id="QWLA01000055">
    <property type="protein sequence ID" value="RIH84556.1"/>
    <property type="molecule type" value="Genomic_DNA"/>
</dbReference>
<keyword evidence="2" id="KW-1185">Reference proteome</keyword>
<accession>A0A399ELN9</accession>
<sequence>MIHLAFPGFSGTPLQLSEAVRRGSLAARELPILTLVEQALAQVEALELSQRSELLPLLAELILFKLRAFARVEPAFVEEDESGEATGFLETLVALQEAIQFLRQRAEERSKVLPVPPPPLPKDKRLKPLPVERLLEAVRPFTRRAEIQMEPERFGLKEAWARVRNFLLRVRRALFGQLPLNTWAEQTVAFSALLEAHRVGEVRLRQSENFGELEVEFTAPEVLPDPSQAWSALQASAD</sequence>
<evidence type="ECO:0000313" key="2">
    <source>
        <dbReference type="Proteomes" id="UP000265341"/>
    </source>
</evidence>